<dbReference type="Pfam" id="PF00072">
    <property type="entry name" value="Response_reg"/>
    <property type="match status" value="1"/>
</dbReference>
<dbReference type="AlphaFoldDB" id="A0A8J7RJH3"/>
<organism evidence="3 4">
    <name type="scientific">Natronogracilivirga saccharolytica</name>
    <dbReference type="NCBI Taxonomy" id="2812953"/>
    <lineage>
        <taxon>Bacteria</taxon>
        <taxon>Pseudomonadati</taxon>
        <taxon>Balneolota</taxon>
        <taxon>Balneolia</taxon>
        <taxon>Balneolales</taxon>
        <taxon>Cyclonatronaceae</taxon>
        <taxon>Natronogracilivirga</taxon>
    </lineage>
</organism>
<accession>A0A8J7RJH3</accession>
<dbReference type="PANTHER" id="PTHR43228:SF1">
    <property type="entry name" value="TWO-COMPONENT RESPONSE REGULATOR ARR22"/>
    <property type="match status" value="1"/>
</dbReference>
<dbReference type="Proteomes" id="UP000673975">
    <property type="component" value="Unassembled WGS sequence"/>
</dbReference>
<evidence type="ECO:0000313" key="3">
    <source>
        <dbReference type="EMBL" id="MBP3191925.1"/>
    </source>
</evidence>
<dbReference type="EMBL" id="JAFIDN010000003">
    <property type="protein sequence ID" value="MBP3191925.1"/>
    <property type="molecule type" value="Genomic_DNA"/>
</dbReference>
<evidence type="ECO:0000313" key="4">
    <source>
        <dbReference type="Proteomes" id="UP000673975"/>
    </source>
</evidence>
<evidence type="ECO:0000256" key="1">
    <source>
        <dbReference type="PROSITE-ProRule" id="PRU00169"/>
    </source>
</evidence>
<proteinExistence type="predicted"/>
<feature type="domain" description="Response regulatory" evidence="2">
    <location>
        <begin position="4"/>
        <end position="122"/>
    </location>
</feature>
<gene>
    <name evidence="3" type="ORF">NATSA_04525</name>
</gene>
<keyword evidence="1" id="KW-0597">Phosphoprotein</keyword>
<dbReference type="RefSeq" id="WP_210510826.1">
    <property type="nucleotide sequence ID" value="NZ_JAFIDN010000003.1"/>
</dbReference>
<dbReference type="PANTHER" id="PTHR43228">
    <property type="entry name" value="TWO-COMPONENT RESPONSE REGULATOR"/>
    <property type="match status" value="1"/>
</dbReference>
<comment type="caution">
    <text evidence="3">The sequence shown here is derived from an EMBL/GenBank/DDBJ whole genome shotgun (WGS) entry which is preliminary data.</text>
</comment>
<keyword evidence="4" id="KW-1185">Reference proteome</keyword>
<dbReference type="GO" id="GO:0000160">
    <property type="term" value="P:phosphorelay signal transduction system"/>
    <property type="evidence" value="ECO:0007669"/>
    <property type="project" value="InterPro"/>
</dbReference>
<protein>
    <submittedName>
        <fullName evidence="3">Response regulator</fullName>
    </submittedName>
</protein>
<evidence type="ECO:0000259" key="2">
    <source>
        <dbReference type="PROSITE" id="PS50110"/>
    </source>
</evidence>
<dbReference type="InterPro" id="IPR011006">
    <property type="entry name" value="CheY-like_superfamily"/>
</dbReference>
<dbReference type="PROSITE" id="PS50110">
    <property type="entry name" value="RESPONSE_REGULATORY"/>
    <property type="match status" value="1"/>
</dbReference>
<reference evidence="3" key="1">
    <citation type="submission" date="2021-02" db="EMBL/GenBank/DDBJ databases">
        <title>Natronogracilivirga saccharolytica gen. nov. sp. nov. a new anaerobic, haloalkiliphilic carbohydrate-fermenting bacterium from soda lake and proposing of Cyclonatronumiaceae fam. nov. in the phylum Balneolaeota.</title>
        <authorList>
            <person name="Zhilina T.N."/>
            <person name="Sorokin D.Y."/>
            <person name="Zavarzina D.G."/>
            <person name="Toshchakov S.V."/>
            <person name="Kublanov I.V."/>
        </authorList>
    </citation>
    <scope>NUCLEOTIDE SEQUENCE</scope>
    <source>
        <strain evidence="3">Z-1702</strain>
    </source>
</reference>
<feature type="modified residue" description="4-aspartylphosphate" evidence="1">
    <location>
        <position position="56"/>
    </location>
</feature>
<dbReference type="Gene3D" id="3.40.50.2300">
    <property type="match status" value="1"/>
</dbReference>
<name>A0A8J7RJH3_9BACT</name>
<dbReference type="SUPFAM" id="SSF52172">
    <property type="entry name" value="CheY-like"/>
    <property type="match status" value="1"/>
</dbReference>
<sequence>MALRALIVDDCSVTRFMIAKTLRLGDIEFDKIYYAMDGREGLAVMDNHPIDLLLMDINMPVMDGREMLEIVRQRPYGKNLPVLIISSESNTRQIEHFQEIAAGFIHKPFTVEQLRNTVRNTILQNYEE</sequence>
<dbReference type="InterPro" id="IPR001789">
    <property type="entry name" value="Sig_transdc_resp-reg_receiver"/>
</dbReference>
<dbReference type="InterPro" id="IPR052048">
    <property type="entry name" value="ST_Response_Regulator"/>
</dbReference>
<dbReference type="SMART" id="SM00448">
    <property type="entry name" value="REC"/>
    <property type="match status" value="1"/>
</dbReference>